<keyword evidence="4 11" id="KW-1133">Transmembrane helix</keyword>
<evidence type="ECO:0000256" key="7">
    <source>
        <dbReference type="ARBA" id="ARBA00023157"/>
    </source>
</evidence>
<feature type="transmembrane region" description="Helical" evidence="11">
    <location>
        <begin position="256"/>
        <end position="276"/>
    </location>
</feature>
<dbReference type="EnsemblMetazoa" id="CLYHEMT011955.1">
    <property type="protein sequence ID" value="CLYHEMP011955.1"/>
    <property type="gene ID" value="CLYHEMG011955"/>
</dbReference>
<feature type="domain" description="G-protein coupled receptors family 1 profile" evidence="12">
    <location>
        <begin position="45"/>
        <end position="307"/>
    </location>
</feature>
<evidence type="ECO:0000256" key="9">
    <source>
        <dbReference type="ARBA" id="ARBA00023224"/>
    </source>
</evidence>
<feature type="transmembrane region" description="Helical" evidence="11">
    <location>
        <begin position="145"/>
        <end position="165"/>
    </location>
</feature>
<keyword evidence="2" id="KW-1003">Cell membrane</keyword>
<dbReference type="Gene3D" id="1.20.1070.10">
    <property type="entry name" value="Rhodopsin 7-helix transmembrane proteins"/>
    <property type="match status" value="1"/>
</dbReference>
<proteinExistence type="inferred from homology"/>
<feature type="transmembrane region" description="Helical" evidence="11">
    <location>
        <begin position="192"/>
        <end position="218"/>
    </location>
</feature>
<dbReference type="PRINTS" id="PR00237">
    <property type="entry name" value="GPCRRHODOPSN"/>
</dbReference>
<dbReference type="SUPFAM" id="SSF81321">
    <property type="entry name" value="Family A G protein-coupled receptor-like"/>
    <property type="match status" value="1"/>
</dbReference>
<name>A0A7M5ULL2_9CNID</name>
<dbReference type="OrthoDB" id="5957871at2759"/>
<keyword evidence="9 10" id="KW-0807">Transducer</keyword>
<dbReference type="PANTHER" id="PTHR24248">
    <property type="entry name" value="ADRENERGIC RECEPTOR-RELATED G-PROTEIN COUPLED RECEPTOR"/>
    <property type="match status" value="1"/>
</dbReference>
<evidence type="ECO:0000313" key="14">
    <source>
        <dbReference type="Proteomes" id="UP000594262"/>
    </source>
</evidence>
<dbReference type="GO" id="GO:0005886">
    <property type="term" value="C:plasma membrane"/>
    <property type="evidence" value="ECO:0007669"/>
    <property type="project" value="UniProtKB-SubCell"/>
</dbReference>
<feature type="transmembrane region" description="Helical" evidence="11">
    <location>
        <begin position="106"/>
        <end position="124"/>
    </location>
</feature>
<evidence type="ECO:0000256" key="6">
    <source>
        <dbReference type="ARBA" id="ARBA00023136"/>
    </source>
</evidence>
<reference evidence="13" key="1">
    <citation type="submission" date="2021-01" db="UniProtKB">
        <authorList>
            <consortium name="EnsemblMetazoa"/>
        </authorList>
    </citation>
    <scope>IDENTIFICATION</scope>
</reference>
<organism evidence="13 14">
    <name type="scientific">Clytia hemisphaerica</name>
    <dbReference type="NCBI Taxonomy" id="252671"/>
    <lineage>
        <taxon>Eukaryota</taxon>
        <taxon>Metazoa</taxon>
        <taxon>Cnidaria</taxon>
        <taxon>Hydrozoa</taxon>
        <taxon>Hydroidolina</taxon>
        <taxon>Leptothecata</taxon>
        <taxon>Obeliida</taxon>
        <taxon>Clytiidae</taxon>
        <taxon>Clytia</taxon>
    </lineage>
</organism>
<evidence type="ECO:0000256" key="8">
    <source>
        <dbReference type="ARBA" id="ARBA00023170"/>
    </source>
</evidence>
<dbReference type="RefSeq" id="XP_066935988.1">
    <property type="nucleotide sequence ID" value="XM_067079887.1"/>
</dbReference>
<dbReference type="GO" id="GO:0071880">
    <property type="term" value="P:adenylate cyclase-activating adrenergic receptor signaling pathway"/>
    <property type="evidence" value="ECO:0007669"/>
    <property type="project" value="TreeGrafter"/>
</dbReference>
<evidence type="ECO:0000256" key="3">
    <source>
        <dbReference type="ARBA" id="ARBA00022692"/>
    </source>
</evidence>
<keyword evidence="6 11" id="KW-0472">Membrane</keyword>
<protein>
    <recommendedName>
        <fullName evidence="12">G-protein coupled receptors family 1 profile domain-containing protein</fullName>
    </recommendedName>
</protein>
<dbReference type="PROSITE" id="PS00237">
    <property type="entry name" value="G_PROTEIN_RECEP_F1_1"/>
    <property type="match status" value="1"/>
</dbReference>
<keyword evidence="7" id="KW-1015">Disulfide bond</keyword>
<dbReference type="GO" id="GO:0043410">
    <property type="term" value="P:positive regulation of MAPK cascade"/>
    <property type="evidence" value="ECO:0007669"/>
    <property type="project" value="TreeGrafter"/>
</dbReference>
<comment type="similarity">
    <text evidence="10">Belongs to the G-protein coupled receptor 1 family.</text>
</comment>
<dbReference type="Proteomes" id="UP000594262">
    <property type="component" value="Unplaced"/>
</dbReference>
<evidence type="ECO:0000256" key="5">
    <source>
        <dbReference type="ARBA" id="ARBA00023040"/>
    </source>
</evidence>
<comment type="subcellular location">
    <subcellularLocation>
        <location evidence="1">Cell membrane</location>
        <topology evidence="1">Multi-pass membrane protein</topology>
    </subcellularLocation>
</comment>
<keyword evidence="8 10" id="KW-0675">Receptor</keyword>
<dbReference type="GO" id="GO:0004993">
    <property type="term" value="F:G protein-coupled serotonin receptor activity"/>
    <property type="evidence" value="ECO:0007669"/>
    <property type="project" value="UniProtKB-ARBA"/>
</dbReference>
<feature type="transmembrane region" description="Helical" evidence="11">
    <location>
        <begin position="31"/>
        <end position="54"/>
    </location>
</feature>
<dbReference type="PANTHER" id="PTHR24248:SF199">
    <property type="entry name" value="IP13425P-RELATED"/>
    <property type="match status" value="1"/>
</dbReference>
<keyword evidence="5 10" id="KW-0297">G-protein coupled receptor</keyword>
<evidence type="ECO:0000259" key="12">
    <source>
        <dbReference type="PROSITE" id="PS50262"/>
    </source>
</evidence>
<keyword evidence="3 10" id="KW-0812">Transmembrane</keyword>
<dbReference type="PROSITE" id="PS50262">
    <property type="entry name" value="G_PROTEIN_RECEP_F1_2"/>
    <property type="match status" value="1"/>
</dbReference>
<evidence type="ECO:0000256" key="11">
    <source>
        <dbReference type="SAM" id="Phobius"/>
    </source>
</evidence>
<dbReference type="InterPro" id="IPR017452">
    <property type="entry name" value="GPCR_Rhodpsn_7TM"/>
</dbReference>
<accession>A0A7M5ULL2</accession>
<feature type="transmembrane region" description="Helical" evidence="11">
    <location>
        <begin position="66"/>
        <end position="86"/>
    </location>
</feature>
<keyword evidence="14" id="KW-1185">Reference proteome</keyword>
<dbReference type="AlphaFoldDB" id="A0A7M5ULL2"/>
<evidence type="ECO:0000256" key="1">
    <source>
        <dbReference type="ARBA" id="ARBA00004651"/>
    </source>
</evidence>
<dbReference type="Pfam" id="PF00001">
    <property type="entry name" value="7tm_1"/>
    <property type="match status" value="1"/>
</dbReference>
<evidence type="ECO:0000313" key="13">
    <source>
        <dbReference type="EnsemblMetazoa" id="CLYHEMP011955.1"/>
    </source>
</evidence>
<dbReference type="InterPro" id="IPR000276">
    <property type="entry name" value="GPCR_Rhodpsn"/>
</dbReference>
<evidence type="ECO:0000256" key="10">
    <source>
        <dbReference type="RuleBase" id="RU000688"/>
    </source>
</evidence>
<sequence>MNFSNWNVTQFTNWTQPEHGHNLTHEFSTTLGIFFILLPIIAIVCNVVLIGTVVTNRTLHNSTNAFIISLAVSDLLIAMFVIPQDALFLLKGYHVGGRISCGFKEALFFLSLPASVLNLLLLTVERYTKIISPYKHRFVFCKRNTAIMLTLLWLYTIGVALYPILNPLVVHGYLPIFVFNGVCWLQFSLTYVFFQLCANFMAPTFITLILNGLMLAVAQKHSKSISQLSISQGNKQSCTSVSWVHILRNMKAAKTIALLVGVFLTCWLTFLITAIINVRCNECLRRELTWAANGINYTSCALNPIIYGLLNRPIRNALPFKKTRKLKHSVSEATKLLRNKIPKCDISSSWV</sequence>
<evidence type="ECO:0000256" key="2">
    <source>
        <dbReference type="ARBA" id="ARBA00022475"/>
    </source>
</evidence>
<evidence type="ECO:0000256" key="4">
    <source>
        <dbReference type="ARBA" id="ARBA00022989"/>
    </source>
</evidence>
<dbReference type="GeneID" id="136823711"/>